<dbReference type="STRING" id="1356854.N007_01430"/>
<dbReference type="Proteomes" id="UP000829401">
    <property type="component" value="Chromosome"/>
</dbReference>
<dbReference type="InterPro" id="IPR021328">
    <property type="entry name" value="CotB-like"/>
</dbReference>
<dbReference type="EMBL" id="CP080467">
    <property type="protein sequence ID" value="UNO49822.1"/>
    <property type="molecule type" value="Genomic_DNA"/>
</dbReference>
<dbReference type="Pfam" id="PF11155">
    <property type="entry name" value="DUF2935"/>
    <property type="match status" value="2"/>
</dbReference>
<sequence>MSISVWQEHRFWVDILLDHAQFVHDNLSPSETKWVNTASQFIVSFQSLSDELSTLHPALPESSGEMIEFAKKVHPVAYNYYRFEGHLQKLRISNDVNLNLSPTYLAGTTDENQEYLRLLSYYTKGQSAPMLSLPQLLDLWLFDQSGHGTLLADVLDPIEISLLKEVRGYVDVFLVDLATNIVLKHYLKFTPPGFPFEKRFIRRVAENVVRFYRFVEETVHRYKQDEALNRTTLRFLEHHFPESCYFLTKLAYYDPGIYAIPHCPIQVHRE</sequence>
<evidence type="ECO:0000313" key="1">
    <source>
        <dbReference type="EMBL" id="UNO49822.1"/>
    </source>
</evidence>
<dbReference type="AlphaFoldDB" id="T0BQN7"/>
<proteinExistence type="predicted"/>
<dbReference type="RefSeq" id="WP_021297887.1">
    <property type="nucleotide sequence ID" value="NZ_AURB01000164.1"/>
</dbReference>
<protein>
    <submittedName>
        <fullName evidence="1">DUF2935 domain-containing protein</fullName>
    </submittedName>
</protein>
<accession>T0BQN7</accession>
<name>T0BQN7_ALIAG</name>
<dbReference type="eggNOG" id="ENOG502ZCMC">
    <property type="taxonomic scope" value="Bacteria"/>
</dbReference>
<gene>
    <name evidence="1" type="ORF">K1I37_04755</name>
</gene>
<dbReference type="SUPFAM" id="SSF158430">
    <property type="entry name" value="Bacillus cereus metalloprotein-like"/>
    <property type="match status" value="2"/>
</dbReference>
<dbReference type="Gene3D" id="1.20.1260.120">
    <property type="entry name" value="Protein of unknown function DUF2935"/>
    <property type="match status" value="1"/>
</dbReference>
<evidence type="ECO:0000313" key="2">
    <source>
        <dbReference type="Proteomes" id="UP000829401"/>
    </source>
</evidence>
<reference evidence="2" key="1">
    <citation type="journal article" date="2022" name="G3 (Bethesda)">
        <title>Unveiling the complete genome sequence of Alicyclobacillus acidoterrestris DSM 3922T, a taint-producing strain.</title>
        <authorList>
            <person name="Leonardo I.C."/>
            <person name="Barreto Crespo M.T."/>
            <person name="Gaspar F.B."/>
        </authorList>
    </citation>
    <scope>NUCLEOTIDE SEQUENCE [LARGE SCALE GENOMIC DNA]</scope>
    <source>
        <strain evidence="2">DSM 3922</strain>
    </source>
</reference>
<accession>A0A9E7D0I0</accession>
<dbReference type="OrthoDB" id="1633927at2"/>
<keyword evidence="2" id="KW-1185">Reference proteome</keyword>
<dbReference type="KEGG" id="aaco:K1I37_04755"/>
<organism evidence="1 2">
    <name type="scientific">Alicyclobacillus acidoterrestris (strain ATCC 49025 / DSM 3922 / CIP 106132 / NCIMB 13137 / GD3B)</name>
    <dbReference type="NCBI Taxonomy" id="1356854"/>
    <lineage>
        <taxon>Bacteria</taxon>
        <taxon>Bacillati</taxon>
        <taxon>Bacillota</taxon>
        <taxon>Bacilli</taxon>
        <taxon>Bacillales</taxon>
        <taxon>Alicyclobacillaceae</taxon>
        <taxon>Alicyclobacillus</taxon>
    </lineage>
</organism>